<feature type="compositionally biased region" description="Acidic residues" evidence="1">
    <location>
        <begin position="43"/>
        <end position="54"/>
    </location>
</feature>
<name>A0A4U7AZC5_9PEZI</name>
<proteinExistence type="predicted"/>
<dbReference type="EMBL" id="PTQR01000090">
    <property type="protein sequence ID" value="TKX20367.1"/>
    <property type="molecule type" value="Genomic_DNA"/>
</dbReference>
<dbReference type="AlphaFoldDB" id="A0A4U7AZC5"/>
<evidence type="ECO:0000313" key="3">
    <source>
        <dbReference type="Proteomes" id="UP000308133"/>
    </source>
</evidence>
<dbReference type="Proteomes" id="UP000308133">
    <property type="component" value="Unassembled WGS sequence"/>
</dbReference>
<organism evidence="2 3">
    <name type="scientific">Elsinoe australis</name>
    <dbReference type="NCBI Taxonomy" id="40998"/>
    <lineage>
        <taxon>Eukaryota</taxon>
        <taxon>Fungi</taxon>
        <taxon>Dikarya</taxon>
        <taxon>Ascomycota</taxon>
        <taxon>Pezizomycotina</taxon>
        <taxon>Dothideomycetes</taxon>
        <taxon>Dothideomycetidae</taxon>
        <taxon>Myriangiales</taxon>
        <taxon>Elsinoaceae</taxon>
        <taxon>Elsinoe</taxon>
    </lineage>
</organism>
<comment type="caution">
    <text evidence="2">The sequence shown here is derived from an EMBL/GenBank/DDBJ whole genome shotgun (WGS) entry which is preliminary data.</text>
</comment>
<evidence type="ECO:0000313" key="2">
    <source>
        <dbReference type="EMBL" id="TKX20367.1"/>
    </source>
</evidence>
<feature type="compositionally biased region" description="Basic residues" evidence="1">
    <location>
        <begin position="77"/>
        <end position="100"/>
    </location>
</feature>
<evidence type="ECO:0000256" key="1">
    <source>
        <dbReference type="SAM" id="MobiDB-lite"/>
    </source>
</evidence>
<reference evidence="2 3" key="1">
    <citation type="submission" date="2018-02" db="EMBL/GenBank/DDBJ databases">
        <title>Draft genome sequences of Elsinoe sp., causing black scab on jojoba.</title>
        <authorList>
            <person name="Stodart B."/>
            <person name="Jeffress S."/>
            <person name="Ash G."/>
            <person name="Arun Chinnappa K."/>
        </authorList>
    </citation>
    <scope>NUCLEOTIDE SEQUENCE [LARGE SCALE GENOMIC DNA]</scope>
    <source>
        <strain evidence="2 3">Hillstone_2</strain>
    </source>
</reference>
<sequence>MEEEEELEEGAFHVEGRGKAMGHFGQDKNLGMVAEAEGKKEEEKEEEEEEEEAGVSDKRSGRKGTSASSGQEEGARRLWRKKLAGQRKVRSSSRRRRRGLGHPPHDTFSMEQRSYSSFNHSPNNDLLLIRLLARRSLAPACPRTIFSCHHPASPT</sequence>
<gene>
    <name evidence="2" type="ORF">C1H76_7443</name>
</gene>
<feature type="region of interest" description="Disordered" evidence="1">
    <location>
        <begin position="1"/>
        <end position="116"/>
    </location>
</feature>
<protein>
    <submittedName>
        <fullName evidence="2">Uncharacterized protein</fullName>
    </submittedName>
</protein>
<accession>A0A4U7AZC5</accession>